<keyword evidence="9" id="KW-0732">Signal</keyword>
<dbReference type="InterPro" id="IPR008597">
    <property type="entry name" value="Invert_lysozyme"/>
</dbReference>
<dbReference type="EMBL" id="JAODUO010000655">
    <property type="protein sequence ID" value="KAK2176557.1"/>
    <property type="molecule type" value="Genomic_DNA"/>
</dbReference>
<dbReference type="GO" id="GO:0042742">
    <property type="term" value="P:defense response to bacterium"/>
    <property type="evidence" value="ECO:0007669"/>
    <property type="project" value="UniProtKB-KW"/>
</dbReference>
<proteinExistence type="predicted"/>
<dbReference type="AlphaFoldDB" id="A0AAD9NN77"/>
<reference evidence="10" key="1">
    <citation type="journal article" date="2023" name="Mol. Biol. Evol.">
        <title>Third-Generation Sequencing Reveals the Adaptive Role of the Epigenome in Three Deep-Sea Polychaetes.</title>
        <authorList>
            <person name="Perez M."/>
            <person name="Aroh O."/>
            <person name="Sun Y."/>
            <person name="Lan Y."/>
            <person name="Juniper S.K."/>
            <person name="Young C.R."/>
            <person name="Angers B."/>
            <person name="Qian P.Y."/>
        </authorList>
    </citation>
    <scope>NUCLEOTIDE SEQUENCE</scope>
    <source>
        <strain evidence="10">R07B-5</strain>
    </source>
</reference>
<keyword evidence="4" id="KW-0081">Bacteriolytic enzyme</keyword>
<evidence type="ECO:0000256" key="5">
    <source>
        <dbReference type="ARBA" id="ARBA00022801"/>
    </source>
</evidence>
<evidence type="ECO:0000256" key="3">
    <source>
        <dbReference type="ARBA" id="ARBA00022529"/>
    </source>
</evidence>
<evidence type="ECO:0000256" key="8">
    <source>
        <dbReference type="PIRSR" id="PIRSR608597-3"/>
    </source>
</evidence>
<dbReference type="Gene3D" id="1.10.530.10">
    <property type="match status" value="1"/>
</dbReference>
<keyword evidence="3" id="KW-0929">Antimicrobial</keyword>
<dbReference type="EC" id="3.2.1.17" evidence="2"/>
<dbReference type="PANTHER" id="PTHR11195:SF13">
    <property type="entry name" value="INVERTEBRATE-TYPE LYSOZYME 2-RELATED"/>
    <property type="match status" value="1"/>
</dbReference>
<evidence type="ECO:0000313" key="11">
    <source>
        <dbReference type="Proteomes" id="UP001209878"/>
    </source>
</evidence>
<keyword evidence="6 8" id="KW-1015">Disulfide bond</keyword>
<evidence type="ECO:0000256" key="2">
    <source>
        <dbReference type="ARBA" id="ARBA00012732"/>
    </source>
</evidence>
<dbReference type="PROSITE" id="PS51909">
    <property type="entry name" value="LYSOZYME_I"/>
    <property type="match status" value="1"/>
</dbReference>
<comment type="caution">
    <text evidence="10">The sequence shown here is derived from an EMBL/GenBank/DDBJ whole genome shotgun (WGS) entry which is preliminary data.</text>
</comment>
<evidence type="ECO:0000256" key="7">
    <source>
        <dbReference type="ARBA" id="ARBA00023295"/>
    </source>
</evidence>
<feature type="disulfide bond" evidence="8">
    <location>
        <begin position="30"/>
        <end position="124"/>
    </location>
</feature>
<feature type="chain" id="PRO_5041993375" description="lysozyme" evidence="9">
    <location>
        <begin position="22"/>
        <end position="130"/>
    </location>
</feature>
<name>A0AAD9NN77_RIDPI</name>
<dbReference type="Pfam" id="PF05497">
    <property type="entry name" value="Destabilase"/>
    <property type="match status" value="1"/>
</dbReference>
<evidence type="ECO:0000256" key="1">
    <source>
        <dbReference type="ARBA" id="ARBA00000632"/>
    </source>
</evidence>
<evidence type="ECO:0000256" key="4">
    <source>
        <dbReference type="ARBA" id="ARBA00022638"/>
    </source>
</evidence>
<organism evidence="10 11">
    <name type="scientific">Ridgeia piscesae</name>
    <name type="common">Tubeworm</name>
    <dbReference type="NCBI Taxonomy" id="27915"/>
    <lineage>
        <taxon>Eukaryota</taxon>
        <taxon>Metazoa</taxon>
        <taxon>Spiralia</taxon>
        <taxon>Lophotrochozoa</taxon>
        <taxon>Annelida</taxon>
        <taxon>Polychaeta</taxon>
        <taxon>Sedentaria</taxon>
        <taxon>Canalipalpata</taxon>
        <taxon>Sabellida</taxon>
        <taxon>Siboglinidae</taxon>
        <taxon>Ridgeia</taxon>
    </lineage>
</organism>
<protein>
    <recommendedName>
        <fullName evidence="2">lysozyme</fullName>
        <ecNumber evidence="2">3.2.1.17</ecNumber>
    </recommendedName>
</protein>
<keyword evidence="5" id="KW-0378">Hydrolase</keyword>
<accession>A0AAD9NN77</accession>
<comment type="catalytic activity">
    <reaction evidence="1">
        <text>Hydrolysis of (1-&gt;4)-beta-linkages between N-acetylmuramic acid and N-acetyl-D-glucosamine residues in a peptidoglycan and between N-acetyl-D-glucosamine residues in chitodextrins.</text>
        <dbReference type="EC" id="3.2.1.17"/>
    </reaction>
</comment>
<keyword evidence="7" id="KW-0326">Glycosidase</keyword>
<feature type="disulfide bond" evidence="8">
    <location>
        <begin position="27"/>
        <end position="94"/>
    </location>
</feature>
<feature type="disulfide bond" evidence="8">
    <location>
        <begin position="37"/>
        <end position="46"/>
    </location>
</feature>
<keyword evidence="11" id="KW-1185">Reference proteome</keyword>
<sequence>MTVVAIAVLLCFSALGISVSAGPSANCLDCMCQAYGCNNKCEGGGCGWYRITWAYWADCGRPGPSFWGCYSNRACSRQCVVAYMKRYDVPPHTCEIYARIHMGGPNGMWTWRATNFWTKVNACCMKTGGC</sequence>
<feature type="signal peptide" evidence="9">
    <location>
        <begin position="1"/>
        <end position="21"/>
    </location>
</feature>
<feature type="disulfide bond" evidence="8">
    <location>
        <begin position="59"/>
        <end position="79"/>
    </location>
</feature>
<dbReference type="GO" id="GO:0003796">
    <property type="term" value="F:lysozyme activity"/>
    <property type="evidence" value="ECO:0007669"/>
    <property type="project" value="UniProtKB-EC"/>
</dbReference>
<feature type="disulfide bond" evidence="8">
    <location>
        <begin position="69"/>
        <end position="75"/>
    </location>
</feature>
<dbReference type="PANTHER" id="PTHR11195">
    <property type="entry name" value="DESTABILASE-RELATED"/>
    <property type="match status" value="1"/>
</dbReference>
<evidence type="ECO:0000313" key="10">
    <source>
        <dbReference type="EMBL" id="KAK2176557.1"/>
    </source>
</evidence>
<evidence type="ECO:0000256" key="6">
    <source>
        <dbReference type="ARBA" id="ARBA00023157"/>
    </source>
</evidence>
<dbReference type="GO" id="GO:0031640">
    <property type="term" value="P:killing of cells of another organism"/>
    <property type="evidence" value="ECO:0007669"/>
    <property type="project" value="UniProtKB-KW"/>
</dbReference>
<evidence type="ECO:0000256" key="9">
    <source>
        <dbReference type="SAM" id="SignalP"/>
    </source>
</evidence>
<gene>
    <name evidence="10" type="ORF">NP493_654g00000</name>
</gene>
<dbReference type="Proteomes" id="UP001209878">
    <property type="component" value="Unassembled WGS sequence"/>
</dbReference>